<organism evidence="1 2">
    <name type="scientific">Favolaschia claudopus</name>
    <dbReference type="NCBI Taxonomy" id="2862362"/>
    <lineage>
        <taxon>Eukaryota</taxon>
        <taxon>Fungi</taxon>
        <taxon>Dikarya</taxon>
        <taxon>Basidiomycota</taxon>
        <taxon>Agaricomycotina</taxon>
        <taxon>Agaricomycetes</taxon>
        <taxon>Agaricomycetidae</taxon>
        <taxon>Agaricales</taxon>
        <taxon>Marasmiineae</taxon>
        <taxon>Mycenaceae</taxon>
        <taxon>Favolaschia</taxon>
    </lineage>
</organism>
<protein>
    <submittedName>
        <fullName evidence="1">Uncharacterized protein</fullName>
    </submittedName>
</protein>
<dbReference type="AlphaFoldDB" id="A0AAV9ZWV8"/>
<evidence type="ECO:0000313" key="2">
    <source>
        <dbReference type="Proteomes" id="UP001362999"/>
    </source>
</evidence>
<name>A0AAV9ZWV8_9AGAR</name>
<evidence type="ECO:0000313" key="1">
    <source>
        <dbReference type="EMBL" id="KAK6993224.1"/>
    </source>
</evidence>
<reference evidence="1 2" key="1">
    <citation type="journal article" date="2024" name="J Genomics">
        <title>Draft genome sequencing and assembly of Favolaschia claudopus CIRM-BRFM 2984 isolated from oak limbs.</title>
        <authorList>
            <person name="Navarro D."/>
            <person name="Drula E."/>
            <person name="Chaduli D."/>
            <person name="Cazenave R."/>
            <person name="Ahrendt S."/>
            <person name="Wang J."/>
            <person name="Lipzen A."/>
            <person name="Daum C."/>
            <person name="Barry K."/>
            <person name="Grigoriev I.V."/>
            <person name="Favel A."/>
            <person name="Rosso M.N."/>
            <person name="Martin F."/>
        </authorList>
    </citation>
    <scope>NUCLEOTIDE SEQUENCE [LARGE SCALE GENOMIC DNA]</scope>
    <source>
        <strain evidence="1 2">CIRM-BRFM 2984</strain>
    </source>
</reference>
<comment type="caution">
    <text evidence="1">The sequence shown here is derived from an EMBL/GenBank/DDBJ whole genome shotgun (WGS) entry which is preliminary data.</text>
</comment>
<sequence>MEFTSSFDFSTFGLNNNTTSLYPANSTSPISRASFSTSSPSCASIRKWLIIHTCCGALRTHRALSCSAAPYHLVCDPFPLRQAVLVTAICPRARLERCSGVLDSKFFFSFIAVAGGLWMESDNTMKENLSPRISMTNSPSAFYATQTIIGSHASTLMLYLCVYVHSFTLFHPTPVPTCSHVTAFATFLVL</sequence>
<dbReference type="Proteomes" id="UP001362999">
    <property type="component" value="Unassembled WGS sequence"/>
</dbReference>
<proteinExistence type="predicted"/>
<keyword evidence="2" id="KW-1185">Reference proteome</keyword>
<gene>
    <name evidence="1" type="ORF">R3P38DRAFT_3223851</name>
</gene>
<accession>A0AAV9ZWV8</accession>
<dbReference type="EMBL" id="JAWWNJ010000103">
    <property type="protein sequence ID" value="KAK6993224.1"/>
    <property type="molecule type" value="Genomic_DNA"/>
</dbReference>